<reference evidence="1 2" key="1">
    <citation type="submission" date="2016-11" db="EMBL/GenBank/DDBJ databases">
        <authorList>
            <person name="Jaros S."/>
            <person name="Januszkiewicz K."/>
            <person name="Wedrychowicz H."/>
        </authorList>
    </citation>
    <scope>NUCLEOTIDE SEQUENCE [LARGE SCALE GENOMIC DNA]</scope>
    <source>
        <strain evidence="1 2">DSM 3090</strain>
    </source>
</reference>
<evidence type="ECO:0000313" key="1">
    <source>
        <dbReference type="EMBL" id="SHK38744.1"/>
    </source>
</evidence>
<name>A0A1M6S1N6_9CLOT</name>
<organism evidence="1 2">
    <name type="scientific">Hathewaya proteolytica DSM 3090</name>
    <dbReference type="NCBI Taxonomy" id="1121331"/>
    <lineage>
        <taxon>Bacteria</taxon>
        <taxon>Bacillati</taxon>
        <taxon>Bacillota</taxon>
        <taxon>Clostridia</taxon>
        <taxon>Eubacteriales</taxon>
        <taxon>Clostridiaceae</taxon>
        <taxon>Hathewaya</taxon>
    </lineage>
</organism>
<dbReference type="RefSeq" id="WP_072904338.1">
    <property type="nucleotide sequence ID" value="NZ_FRAD01000025.1"/>
</dbReference>
<gene>
    <name evidence="1" type="ORF">SAMN02745248_02428</name>
</gene>
<dbReference type="EMBL" id="FRAD01000025">
    <property type="protein sequence ID" value="SHK38744.1"/>
    <property type="molecule type" value="Genomic_DNA"/>
</dbReference>
<protein>
    <submittedName>
        <fullName evidence="1">Uncharacterized protein</fullName>
    </submittedName>
</protein>
<sequence>MNEIEKLIEALKENLNSTVKKQGSALFPTTRNLQLGLWNTDVVLMAKKSCEESTETLEAAVMYQLEPTWENVKNLAQESIETIQMCFNMLNYLEKIGVIVIPEEIRDHNRKIYARGWEVDTSLKLEVKEG</sequence>
<proteinExistence type="predicted"/>
<dbReference type="AlphaFoldDB" id="A0A1M6S1N6"/>
<keyword evidence="2" id="KW-1185">Reference proteome</keyword>
<dbReference type="OrthoDB" id="1910321at2"/>
<accession>A0A1M6S1N6</accession>
<dbReference type="STRING" id="1121331.SAMN02745248_02428"/>
<evidence type="ECO:0000313" key="2">
    <source>
        <dbReference type="Proteomes" id="UP000183952"/>
    </source>
</evidence>
<dbReference type="Proteomes" id="UP000183952">
    <property type="component" value="Unassembled WGS sequence"/>
</dbReference>